<accession>T1GE48</accession>
<organism evidence="2 3">
    <name type="scientific">Megaselia scalaris</name>
    <name type="common">Humpbacked fly</name>
    <name type="synonym">Phora scalaris</name>
    <dbReference type="NCBI Taxonomy" id="36166"/>
    <lineage>
        <taxon>Eukaryota</taxon>
        <taxon>Metazoa</taxon>
        <taxon>Ecdysozoa</taxon>
        <taxon>Arthropoda</taxon>
        <taxon>Hexapoda</taxon>
        <taxon>Insecta</taxon>
        <taxon>Pterygota</taxon>
        <taxon>Neoptera</taxon>
        <taxon>Endopterygota</taxon>
        <taxon>Diptera</taxon>
        <taxon>Brachycera</taxon>
        <taxon>Muscomorpha</taxon>
        <taxon>Platypezoidea</taxon>
        <taxon>Phoridae</taxon>
        <taxon>Megaseliini</taxon>
        <taxon>Megaselia</taxon>
    </lineage>
</organism>
<reference evidence="3" key="1">
    <citation type="submission" date="2013-02" db="EMBL/GenBank/DDBJ databases">
        <authorList>
            <person name="Hughes D."/>
        </authorList>
    </citation>
    <scope>NUCLEOTIDE SEQUENCE</scope>
    <source>
        <strain>Durham</strain>
        <strain evidence="3">NC isolate 2 -- Noor lab</strain>
    </source>
</reference>
<dbReference type="HOGENOM" id="CLU_1940506_0_0_1"/>
<dbReference type="EnsemblMetazoa" id="MESCA001606-RA">
    <property type="protein sequence ID" value="MESCA001606-PA"/>
    <property type="gene ID" value="MESCA001606"/>
</dbReference>
<dbReference type="AlphaFoldDB" id="T1GE48"/>
<name>T1GE48_MEGSC</name>
<keyword evidence="1" id="KW-0472">Membrane</keyword>
<protein>
    <submittedName>
        <fullName evidence="2">Uncharacterized protein</fullName>
    </submittedName>
</protein>
<reference evidence="2" key="2">
    <citation type="submission" date="2015-06" db="UniProtKB">
        <authorList>
            <consortium name="EnsemblMetazoa"/>
        </authorList>
    </citation>
    <scope>IDENTIFICATION</scope>
</reference>
<evidence type="ECO:0000313" key="3">
    <source>
        <dbReference type="Proteomes" id="UP000015102"/>
    </source>
</evidence>
<keyword evidence="1" id="KW-1133">Transmembrane helix</keyword>
<feature type="transmembrane region" description="Helical" evidence="1">
    <location>
        <begin position="101"/>
        <end position="127"/>
    </location>
</feature>
<keyword evidence="3" id="KW-1185">Reference proteome</keyword>
<evidence type="ECO:0000313" key="2">
    <source>
        <dbReference type="EnsemblMetazoa" id="MESCA001606-PA"/>
    </source>
</evidence>
<dbReference type="Proteomes" id="UP000015102">
    <property type="component" value="Unassembled WGS sequence"/>
</dbReference>
<keyword evidence="1" id="KW-0812">Transmembrane</keyword>
<evidence type="ECO:0000256" key="1">
    <source>
        <dbReference type="SAM" id="Phobius"/>
    </source>
</evidence>
<dbReference type="STRING" id="36166.T1GE48"/>
<sequence length="130" mass="14087">MRSKEFITKDFGSDKNVMQQVDMVPTLTTILGVPIPYSNLDGGGGTRCREEQINCADFQAAGNTVFRKGGRGNIYLKSCGNPTGHSINVTFAKSDQSHIDALALGTYALFLIQQIVLMMTPLMVFGLPPS</sequence>
<dbReference type="EMBL" id="CAQQ02006385">
    <property type="status" value="NOT_ANNOTATED_CDS"/>
    <property type="molecule type" value="Genomic_DNA"/>
</dbReference>
<proteinExistence type="predicted"/>